<keyword evidence="1" id="KW-0472">Membrane</keyword>
<name>A0A510J7E1_9FUSO</name>
<evidence type="ECO:0000313" key="2">
    <source>
        <dbReference type="EMBL" id="BBM35138.1"/>
    </source>
</evidence>
<reference evidence="2 3" key="1">
    <citation type="submission" date="2019-07" db="EMBL/GenBank/DDBJ databases">
        <title>Complete Genome Sequence of Leptotrichia goodfellowii Strain JCM 16774.</title>
        <authorList>
            <person name="Watanabe S."/>
            <person name="Cui L."/>
        </authorList>
    </citation>
    <scope>NUCLEOTIDE SEQUENCE [LARGE SCALE GENOMIC DNA]</scope>
    <source>
        <strain evidence="2 3">JCM16774</strain>
    </source>
</reference>
<accession>A0A510J7E1</accession>
<proteinExistence type="predicted"/>
<dbReference type="KEGG" id="lgo:JCM16774_0043"/>
<protein>
    <submittedName>
        <fullName evidence="2">Uncharacterized protein</fullName>
    </submittedName>
</protein>
<dbReference type="Proteomes" id="UP000321606">
    <property type="component" value="Chromosome"/>
</dbReference>
<dbReference type="EMBL" id="AP019822">
    <property type="protein sequence ID" value="BBM35138.1"/>
    <property type="molecule type" value="Genomic_DNA"/>
</dbReference>
<dbReference type="AlphaFoldDB" id="A0A510J7E1"/>
<gene>
    <name evidence="2" type="ORF">JCM16774_0043</name>
</gene>
<evidence type="ECO:0000313" key="3">
    <source>
        <dbReference type="Proteomes" id="UP000321606"/>
    </source>
</evidence>
<sequence>MEKKVMLVIGLMMLLNSCGMLGLVRYGIEKTIDDFKEDELTEPIKK</sequence>
<organism evidence="2 3">
    <name type="scientific">Pseudoleptotrichia goodfellowii</name>
    <dbReference type="NCBI Taxonomy" id="157692"/>
    <lineage>
        <taxon>Bacteria</taxon>
        <taxon>Fusobacteriati</taxon>
        <taxon>Fusobacteriota</taxon>
        <taxon>Fusobacteriia</taxon>
        <taxon>Fusobacteriales</taxon>
        <taxon>Leptotrichiaceae</taxon>
        <taxon>Pseudoleptotrichia</taxon>
    </lineage>
</organism>
<dbReference type="STRING" id="714315.GCA_000516535_00047"/>
<keyword evidence="1" id="KW-0812">Transmembrane</keyword>
<feature type="transmembrane region" description="Helical" evidence="1">
    <location>
        <begin position="6"/>
        <end position="28"/>
    </location>
</feature>
<evidence type="ECO:0000256" key="1">
    <source>
        <dbReference type="SAM" id="Phobius"/>
    </source>
</evidence>
<keyword evidence="1" id="KW-1133">Transmembrane helix</keyword>